<proteinExistence type="predicted"/>
<accession>A0ACC2GEZ6</accession>
<gene>
    <name evidence="1" type="ORF">DPEC_G00176970</name>
</gene>
<dbReference type="EMBL" id="CM055741">
    <property type="protein sequence ID" value="KAJ8002163.1"/>
    <property type="molecule type" value="Genomic_DNA"/>
</dbReference>
<evidence type="ECO:0000313" key="1">
    <source>
        <dbReference type="EMBL" id="KAJ8002163.1"/>
    </source>
</evidence>
<evidence type="ECO:0000313" key="2">
    <source>
        <dbReference type="Proteomes" id="UP001157502"/>
    </source>
</evidence>
<keyword evidence="2" id="KW-1185">Reference proteome</keyword>
<protein>
    <submittedName>
        <fullName evidence="1">Uncharacterized protein</fullName>
    </submittedName>
</protein>
<name>A0ACC2GEZ6_DALPE</name>
<comment type="caution">
    <text evidence="1">The sequence shown here is derived from an EMBL/GenBank/DDBJ whole genome shotgun (WGS) entry which is preliminary data.</text>
</comment>
<sequence length="1259" mass="137704">MILRLTSICAAFSLHVLLRCLWIKVSVASGHFELQIVSMQNLNGELRTGVCCDGSRGAGDWGAGDRGAGDRSCTKDECNTYFKVCLKEYQLKVSASGPCSYGTASTPVVGGNTFSLGSMKRGASRIVLPFSFAWPRSYTLIVEALDFNNDSQTGSVAGAVIEKSVQSGMINPSDQWQSLRHIGPVGQFEYQIRVSCDEHYYGFGCNKFCRPRDDFFGHYGCDHNGNKTCLEGWSGPGCDTALCRQGCSAEHGSCKLPGDCKCLYGWQGEYCDKCIPHPGCVHGRCEEPWQCLCDTNFGGQLCDKDLNTCATHQPCTNGGTCSNTGPDKYHCACPDGFSGVRCERVDHACLSDPCLNGGRCVETSEGFECQCAPGWTGIVCSTDVDECFSNPCGNGATCQDQINGFKCFCPVQWTGKTCLIDANECDANPCVNANSCRNLIGGYFCDCLSGWTGQNCDTSVNECQGQCQNGGTCKGTVNGFRCLCPRGFYGEHCENTVDQCTSRPCQNGGICQDEDKGFSCLCLPGFSGHLCQLDIDYCMQAPCQNGAQCFNLVSNYFCKCPEDYEGRNCSHLKDHCRTAPCKVIDSCTVAVVSNSSMGGLRMISSNVCGPHGRCLSQAGGQFSCECQEGFTGTYCHENINDCDGDPCQNGGTCIDKVTQYQCICAEGWDGPKCQNNIDDCRANPCRNRGTCQDLVNDFFCDCKNGWKGKTCHSIESQCDEATCHNGGVCYDQGDTFRCRCAANWEGTTCTIAKNSSCLPSPCENGGTCVVSEDTFTCICKEGWEGLTCNQNSNDCNPHPCYNSGTCVDGDNWYRCECAAGFAGPDCRININECQTSPCAFGSTCVDEINGYRCLCPPGRNGQRCQEVTGRPCVVNGRVAADGTKWDDECNTCRCHKGMVSCTKNWCGPKFCRVHGKSRDAVECPVGHMCVAVPEDRCFVKPCFNQGECWSSAHRTPPGTKCQSDSNCANITFTFNKDKMPQGVTVEHICSELRTLYVVRNLSSEYSVSLTCQLSATANNEIHVALSTENSRRGNSPAKEITDRIIDLVSKRTGNSTIIAAIAEVRVQRRQTPNADYLLPLLVSIVIVIWLLAVTSALLWCLKRRQKPSTHTGVNTQSVSPVTPAEDTNNPVNNVREQLNQIKNPLDRQGPTNCLPLSKDHPNHPNHSNHHHYEEKNSHVNTNTRTNNSDVGSHLSDDEESEKRLQKARFPRQLTYTLVDREEWVQQPVSTAGKHPNWTNKQDNRQLESAQSLNPMEYIV</sequence>
<reference evidence="1" key="1">
    <citation type="submission" date="2021-05" db="EMBL/GenBank/DDBJ databases">
        <authorList>
            <person name="Pan Q."/>
            <person name="Jouanno E."/>
            <person name="Zahm M."/>
            <person name="Klopp C."/>
            <person name="Cabau C."/>
            <person name="Louis A."/>
            <person name="Berthelot C."/>
            <person name="Parey E."/>
            <person name="Roest Crollius H."/>
            <person name="Montfort J."/>
            <person name="Robinson-Rechavi M."/>
            <person name="Bouchez O."/>
            <person name="Lampietro C."/>
            <person name="Lopez Roques C."/>
            <person name="Donnadieu C."/>
            <person name="Postlethwait J."/>
            <person name="Bobe J."/>
            <person name="Dillon D."/>
            <person name="Chandos A."/>
            <person name="von Hippel F."/>
            <person name="Guiguen Y."/>
        </authorList>
    </citation>
    <scope>NUCLEOTIDE SEQUENCE</scope>
    <source>
        <strain evidence="1">YG-Jan2019</strain>
    </source>
</reference>
<organism evidence="1 2">
    <name type="scientific">Dallia pectoralis</name>
    <name type="common">Alaska blackfish</name>
    <dbReference type="NCBI Taxonomy" id="75939"/>
    <lineage>
        <taxon>Eukaryota</taxon>
        <taxon>Metazoa</taxon>
        <taxon>Chordata</taxon>
        <taxon>Craniata</taxon>
        <taxon>Vertebrata</taxon>
        <taxon>Euteleostomi</taxon>
        <taxon>Actinopterygii</taxon>
        <taxon>Neopterygii</taxon>
        <taxon>Teleostei</taxon>
        <taxon>Protacanthopterygii</taxon>
        <taxon>Esociformes</taxon>
        <taxon>Umbridae</taxon>
        <taxon>Dallia</taxon>
    </lineage>
</organism>
<dbReference type="Proteomes" id="UP001157502">
    <property type="component" value="Chromosome 14"/>
</dbReference>